<evidence type="ECO:0000256" key="1">
    <source>
        <dbReference type="ARBA" id="ARBA00008007"/>
    </source>
</evidence>
<keyword evidence="4" id="KW-1185">Reference proteome</keyword>
<proteinExistence type="inferred from homology"/>
<dbReference type="RefSeq" id="WP_165397277.1">
    <property type="nucleotide sequence ID" value="NZ_SHLC01000001.1"/>
</dbReference>
<dbReference type="InterPro" id="IPR029057">
    <property type="entry name" value="PRTase-like"/>
</dbReference>
<dbReference type="EMBL" id="SHLC01000001">
    <property type="protein sequence ID" value="RZU64389.1"/>
    <property type="molecule type" value="Genomic_DNA"/>
</dbReference>
<dbReference type="Gene3D" id="3.40.50.2020">
    <property type="match status" value="1"/>
</dbReference>
<reference evidence="3 4" key="1">
    <citation type="submission" date="2019-02" db="EMBL/GenBank/DDBJ databases">
        <title>Sequencing the genomes of 1000 actinobacteria strains.</title>
        <authorList>
            <person name="Klenk H.-P."/>
        </authorList>
    </citation>
    <scope>NUCLEOTIDE SEQUENCE [LARGE SCALE GENOMIC DNA]</scope>
    <source>
        <strain evidence="3 4">DSM 18319</strain>
    </source>
</reference>
<dbReference type="Proteomes" id="UP000291483">
    <property type="component" value="Unassembled WGS sequence"/>
</dbReference>
<name>A0A4Q8AKL9_9MICO</name>
<evidence type="ECO:0000313" key="3">
    <source>
        <dbReference type="EMBL" id="RZU64389.1"/>
    </source>
</evidence>
<keyword evidence="3" id="KW-0808">Transferase</keyword>
<feature type="domain" description="Phosphoribosyltransferase" evidence="2">
    <location>
        <begin position="181"/>
        <end position="226"/>
    </location>
</feature>
<dbReference type="InterPro" id="IPR051910">
    <property type="entry name" value="ComF/GntX_DNA_util-trans"/>
</dbReference>
<evidence type="ECO:0000259" key="2">
    <source>
        <dbReference type="Pfam" id="PF00156"/>
    </source>
</evidence>
<sequence>MESSRSVLLAALSDALSGALAVWAPSDCVGCGRHDRGVCGDCATAFAAETPHSTVRLGETVWCGLDYAGAARRALLAFKDAGRTEAAGALSVPLRRAVIAALTAALADADGPGGIRIVTIPSDRSAAMHRGFHPVNTLLAAAGLRSTALLGHGSAHLDQAGLDREARARNLAGALRVRPGAGSVVGLRVLIVDDILTTGSTIAEAARALRSAGAEVCGCAVLADTRLRADAQARSQEVRMNSR</sequence>
<keyword evidence="3" id="KW-0328">Glycosyltransferase</keyword>
<dbReference type="InterPro" id="IPR000836">
    <property type="entry name" value="PRTase_dom"/>
</dbReference>
<comment type="similarity">
    <text evidence="1">Belongs to the ComF/GntX family.</text>
</comment>
<dbReference type="CDD" id="cd06223">
    <property type="entry name" value="PRTases_typeI"/>
    <property type="match status" value="1"/>
</dbReference>
<dbReference type="AlphaFoldDB" id="A0A4Q8AKL9"/>
<dbReference type="GO" id="GO:0016757">
    <property type="term" value="F:glycosyltransferase activity"/>
    <property type="evidence" value="ECO:0007669"/>
    <property type="project" value="UniProtKB-KW"/>
</dbReference>
<protein>
    <submittedName>
        <fullName evidence="3">Putative amidophosphoribosyltransferase</fullName>
    </submittedName>
</protein>
<dbReference type="Pfam" id="PF00156">
    <property type="entry name" value="Pribosyltran"/>
    <property type="match status" value="1"/>
</dbReference>
<gene>
    <name evidence="3" type="ORF">EV379_0684</name>
</gene>
<dbReference type="PANTHER" id="PTHR47505">
    <property type="entry name" value="DNA UTILIZATION PROTEIN YHGH"/>
    <property type="match status" value="1"/>
</dbReference>
<evidence type="ECO:0000313" key="4">
    <source>
        <dbReference type="Proteomes" id="UP000291483"/>
    </source>
</evidence>
<dbReference type="SUPFAM" id="SSF53271">
    <property type="entry name" value="PRTase-like"/>
    <property type="match status" value="1"/>
</dbReference>
<comment type="caution">
    <text evidence="3">The sequence shown here is derived from an EMBL/GenBank/DDBJ whole genome shotgun (WGS) entry which is preliminary data.</text>
</comment>
<organism evidence="3 4">
    <name type="scientific">Microterricola gilva</name>
    <dbReference type="NCBI Taxonomy" id="393267"/>
    <lineage>
        <taxon>Bacteria</taxon>
        <taxon>Bacillati</taxon>
        <taxon>Actinomycetota</taxon>
        <taxon>Actinomycetes</taxon>
        <taxon>Micrococcales</taxon>
        <taxon>Microbacteriaceae</taxon>
        <taxon>Microterricola</taxon>
    </lineage>
</organism>
<dbReference type="PANTHER" id="PTHR47505:SF1">
    <property type="entry name" value="DNA UTILIZATION PROTEIN YHGH"/>
    <property type="match status" value="1"/>
</dbReference>
<accession>A0A4Q8AKL9</accession>